<sequence length="68" mass="7759">MGGCRREDKVVGCCLERRLKSTSQVLFKKRLFGCYQTPKLHPKRQTPDAPPSQTGKRVLVATKRENTQ</sequence>
<gene>
    <name evidence="2" type="ORF">SVIM_LOCUS247286</name>
</gene>
<evidence type="ECO:0000256" key="1">
    <source>
        <dbReference type="SAM" id="MobiDB-lite"/>
    </source>
</evidence>
<evidence type="ECO:0000313" key="2">
    <source>
        <dbReference type="EMBL" id="VFU41801.1"/>
    </source>
</evidence>
<feature type="region of interest" description="Disordered" evidence="1">
    <location>
        <begin position="38"/>
        <end position="68"/>
    </location>
</feature>
<organism evidence="2">
    <name type="scientific">Salix viminalis</name>
    <name type="common">Common osier</name>
    <name type="synonym">Basket willow</name>
    <dbReference type="NCBI Taxonomy" id="40686"/>
    <lineage>
        <taxon>Eukaryota</taxon>
        <taxon>Viridiplantae</taxon>
        <taxon>Streptophyta</taxon>
        <taxon>Embryophyta</taxon>
        <taxon>Tracheophyta</taxon>
        <taxon>Spermatophyta</taxon>
        <taxon>Magnoliopsida</taxon>
        <taxon>eudicotyledons</taxon>
        <taxon>Gunneridae</taxon>
        <taxon>Pentapetalae</taxon>
        <taxon>rosids</taxon>
        <taxon>fabids</taxon>
        <taxon>Malpighiales</taxon>
        <taxon>Salicaceae</taxon>
        <taxon>Saliceae</taxon>
        <taxon>Salix</taxon>
    </lineage>
</organism>
<protein>
    <submittedName>
        <fullName evidence="2">Uncharacterized protein</fullName>
    </submittedName>
</protein>
<proteinExistence type="predicted"/>
<dbReference type="EMBL" id="CAADRP010001568">
    <property type="protein sequence ID" value="VFU41801.1"/>
    <property type="molecule type" value="Genomic_DNA"/>
</dbReference>
<accession>A0A6N2LMQ8</accession>
<reference evidence="2" key="1">
    <citation type="submission" date="2019-03" db="EMBL/GenBank/DDBJ databases">
        <authorList>
            <person name="Mank J."/>
            <person name="Almeida P."/>
        </authorList>
    </citation>
    <scope>NUCLEOTIDE SEQUENCE</scope>
    <source>
        <strain evidence="2">78183</strain>
    </source>
</reference>
<dbReference type="AlphaFoldDB" id="A0A6N2LMQ8"/>
<name>A0A6N2LMQ8_SALVM</name>